<keyword evidence="1" id="KW-0175">Coiled coil</keyword>
<protein>
    <submittedName>
        <fullName evidence="2">Gas vesicle protein</fullName>
    </submittedName>
</protein>
<evidence type="ECO:0000313" key="2">
    <source>
        <dbReference type="EMBL" id="MBA2872693.1"/>
    </source>
</evidence>
<keyword evidence="3" id="KW-1185">Reference proteome</keyword>
<dbReference type="Proteomes" id="UP000580891">
    <property type="component" value="Unassembled WGS sequence"/>
</dbReference>
<reference evidence="2 3" key="1">
    <citation type="submission" date="2020-07" db="EMBL/GenBank/DDBJ databases">
        <title>Genomic Encyclopedia of Type Strains, Phase IV (KMG-IV): sequencing the most valuable type-strain genomes for metagenomic binning, comparative biology and taxonomic classification.</title>
        <authorList>
            <person name="Goeker M."/>
        </authorList>
    </citation>
    <scope>NUCLEOTIDE SEQUENCE [LARGE SCALE GENOMIC DNA]</scope>
    <source>
        <strain evidence="2 3">DSM 25220</strain>
    </source>
</reference>
<accession>A0A7W0BW78</accession>
<gene>
    <name evidence="2" type="ORF">HNQ85_003005</name>
</gene>
<dbReference type="Pfam" id="PF09602">
    <property type="entry name" value="PhaP_Bmeg"/>
    <property type="match status" value="1"/>
</dbReference>
<dbReference type="AlphaFoldDB" id="A0A7W0BW78"/>
<dbReference type="SUPFAM" id="SSF58113">
    <property type="entry name" value="Apolipoprotein A-I"/>
    <property type="match status" value="1"/>
</dbReference>
<proteinExistence type="predicted"/>
<evidence type="ECO:0000313" key="3">
    <source>
        <dbReference type="Proteomes" id="UP000580891"/>
    </source>
</evidence>
<dbReference type="InterPro" id="IPR011728">
    <property type="entry name" value="PhaP_Bmeg"/>
</dbReference>
<name>A0A7W0BW78_9BACL</name>
<feature type="coiled-coil region" evidence="1">
    <location>
        <begin position="45"/>
        <end position="76"/>
    </location>
</feature>
<evidence type="ECO:0000256" key="1">
    <source>
        <dbReference type="SAM" id="Coils"/>
    </source>
</evidence>
<sequence>MKENVTQVIDTVWDGWFKGVDLFLHSGNQVEQTIMEYLERQQQWFTQVSENVEKAKSEMKQQLEQFRQKAETELRNTLGDEASQTATKWMAQLDEITERFMQIALTPSQELVNASEAFYKQTSSLFKQFFSQQQSSREEVEKFLKSYFEQIKESQKSFIEKAVDSPFFK</sequence>
<dbReference type="RefSeq" id="WP_181538449.1">
    <property type="nucleotide sequence ID" value="NZ_JACDUU010000008.1"/>
</dbReference>
<comment type="caution">
    <text evidence="2">The sequence shown here is derived from an EMBL/GenBank/DDBJ whole genome shotgun (WGS) entry which is preliminary data.</text>
</comment>
<organism evidence="2 3">
    <name type="scientific">[Anoxybacillus] calidus</name>
    <dbReference type="NCBI Taxonomy" id="575178"/>
    <lineage>
        <taxon>Bacteria</taxon>
        <taxon>Bacillati</taxon>
        <taxon>Bacillota</taxon>
        <taxon>Bacilli</taxon>
        <taxon>Bacillales</taxon>
        <taxon>Anoxybacillaceae</taxon>
        <taxon>Paranoxybacillus</taxon>
    </lineage>
</organism>
<dbReference type="EMBL" id="JACDUU010000008">
    <property type="protein sequence ID" value="MBA2872693.1"/>
    <property type="molecule type" value="Genomic_DNA"/>
</dbReference>